<proteinExistence type="predicted"/>
<accession>A0AA47MTT0</accession>
<feature type="domain" description="Paraneoplastic antigen Ma-like C-terminal" evidence="1">
    <location>
        <begin position="51"/>
        <end position="181"/>
    </location>
</feature>
<protein>
    <submittedName>
        <fullName evidence="2">Paraneoplastic antigen Ma1</fullName>
    </submittedName>
</protein>
<dbReference type="InterPro" id="IPR048270">
    <property type="entry name" value="PNMA_C"/>
</dbReference>
<dbReference type="EMBL" id="JAOPHQ010002570">
    <property type="protein sequence ID" value="KAK0146503.1"/>
    <property type="molecule type" value="Genomic_DNA"/>
</dbReference>
<comment type="caution">
    <text evidence="2">The sequence shown here is derived from an EMBL/GenBank/DDBJ whole genome shotgun (WGS) entry which is preliminary data.</text>
</comment>
<evidence type="ECO:0000259" key="1">
    <source>
        <dbReference type="Pfam" id="PF14893"/>
    </source>
</evidence>
<gene>
    <name evidence="2" type="primary">Pnma1_1</name>
    <name evidence="2" type="ORF">N1851_014166</name>
</gene>
<reference evidence="2" key="1">
    <citation type="journal article" date="2023" name="Front. Mar. Sci.">
        <title>A new Merluccius polli reference genome to investigate the effects of global change in West African waters.</title>
        <authorList>
            <person name="Mateo J.L."/>
            <person name="Blanco-Fernandez C."/>
            <person name="Garcia-Vazquez E."/>
            <person name="Machado-Schiaffino G."/>
        </authorList>
    </citation>
    <scope>NUCLEOTIDE SEQUENCE</scope>
    <source>
        <strain evidence="2">C29</strain>
        <tissue evidence="2">Fin</tissue>
    </source>
</reference>
<dbReference type="AlphaFoldDB" id="A0AA47MTT0"/>
<dbReference type="InterPro" id="IPR026523">
    <property type="entry name" value="PNMA"/>
</dbReference>
<organism evidence="2 3">
    <name type="scientific">Merluccius polli</name>
    <name type="common">Benguela hake</name>
    <name type="synonym">Merluccius cadenati</name>
    <dbReference type="NCBI Taxonomy" id="89951"/>
    <lineage>
        <taxon>Eukaryota</taxon>
        <taxon>Metazoa</taxon>
        <taxon>Chordata</taxon>
        <taxon>Craniata</taxon>
        <taxon>Vertebrata</taxon>
        <taxon>Euteleostomi</taxon>
        <taxon>Actinopterygii</taxon>
        <taxon>Neopterygii</taxon>
        <taxon>Teleostei</taxon>
        <taxon>Neoteleostei</taxon>
        <taxon>Acanthomorphata</taxon>
        <taxon>Zeiogadaria</taxon>
        <taxon>Gadariae</taxon>
        <taxon>Gadiformes</taxon>
        <taxon>Gadoidei</taxon>
        <taxon>Merlucciidae</taxon>
        <taxon>Merluccius</taxon>
    </lineage>
</organism>
<sequence length="183" mass="20591">MTMTSSTFHLPSDQLSKPAVQRVVVEHIVKSDSFFMQTEIILWAVSSAQLEVDYDTWRSSVEFFLNDPSISDSQMVGKIVESLSSPAANIVKSLGPQASPKEYLNLLDSAYATLFARFLNNNQNAGEKASDYLQRLHTELSYVVNRGGIAACDFNKQLLEQFCRGCWNSTLITSLQLEQRKRE</sequence>
<dbReference type="PANTHER" id="PTHR23095:SF53">
    <property type="entry name" value="ZINC FINGER CCHC DOMAIN-CONTAINING PROTEIN 12-LIKE"/>
    <property type="match status" value="1"/>
</dbReference>
<dbReference type="Pfam" id="PF14893">
    <property type="entry name" value="PNMA"/>
    <property type="match status" value="1"/>
</dbReference>
<dbReference type="PANTHER" id="PTHR23095">
    <property type="entry name" value="PARANEOPLASTIC ANTIGEN"/>
    <property type="match status" value="1"/>
</dbReference>
<keyword evidence="3" id="KW-1185">Reference proteome</keyword>
<dbReference type="Proteomes" id="UP001174136">
    <property type="component" value="Unassembled WGS sequence"/>
</dbReference>
<evidence type="ECO:0000313" key="2">
    <source>
        <dbReference type="EMBL" id="KAK0146503.1"/>
    </source>
</evidence>
<evidence type="ECO:0000313" key="3">
    <source>
        <dbReference type="Proteomes" id="UP001174136"/>
    </source>
</evidence>
<name>A0AA47MTT0_MERPO</name>